<evidence type="ECO:0000313" key="2">
    <source>
        <dbReference type="EMBL" id="MFC4107257.1"/>
    </source>
</evidence>
<dbReference type="InterPro" id="IPR050266">
    <property type="entry name" value="AB_hydrolase_sf"/>
</dbReference>
<dbReference type="InterPro" id="IPR000073">
    <property type="entry name" value="AB_hydrolase_1"/>
</dbReference>
<evidence type="ECO:0000313" key="3">
    <source>
        <dbReference type="Proteomes" id="UP001595868"/>
    </source>
</evidence>
<reference evidence="3" key="1">
    <citation type="journal article" date="2019" name="Int. J. Syst. Evol. Microbiol.">
        <title>The Global Catalogue of Microorganisms (GCM) 10K type strain sequencing project: providing services to taxonomists for standard genome sequencing and annotation.</title>
        <authorList>
            <consortium name="The Broad Institute Genomics Platform"/>
            <consortium name="The Broad Institute Genome Sequencing Center for Infectious Disease"/>
            <person name="Wu L."/>
            <person name="Ma J."/>
        </authorList>
    </citation>
    <scope>NUCLEOTIDE SEQUENCE [LARGE SCALE GENOMIC DNA]</scope>
    <source>
        <strain evidence="3">2902at01</strain>
    </source>
</reference>
<dbReference type="GO" id="GO:0016787">
    <property type="term" value="F:hydrolase activity"/>
    <property type="evidence" value="ECO:0007669"/>
    <property type="project" value="UniProtKB-KW"/>
</dbReference>
<dbReference type="InterPro" id="IPR029058">
    <property type="entry name" value="AB_hydrolase_fold"/>
</dbReference>
<evidence type="ECO:0000259" key="1">
    <source>
        <dbReference type="Pfam" id="PF12697"/>
    </source>
</evidence>
<proteinExistence type="predicted"/>
<dbReference type="RefSeq" id="WP_377545978.1">
    <property type="nucleotide sequence ID" value="NZ_JBHSBN010000009.1"/>
</dbReference>
<dbReference type="PRINTS" id="PR00111">
    <property type="entry name" value="ABHYDROLASE"/>
</dbReference>
<comment type="caution">
    <text evidence="2">The sequence shown here is derived from an EMBL/GenBank/DDBJ whole genome shotgun (WGS) entry which is preliminary data.</text>
</comment>
<dbReference type="Proteomes" id="UP001595868">
    <property type="component" value="Unassembled WGS sequence"/>
</dbReference>
<sequence>MGDSMVTVAGGSVHVRQDGPPDAPVLVLVHGLAGSTRWWDAVVPALAASYRVVRVDLLGHGGSAKPAGDGYSIPDQGRRVGEVLNRLGVRRALVVAHSTGGYVATALTEQRNDLVTALVLVDTGPRLDAFISDGPVGQLLFVPVLGQLLWRARTDGILRRGLSTAVSRPGYRVPQGIVDDVRGMTYHSLTATSKAAEEYLGQRPLPERLADLGRPLLVIFGQQDRRWRSSSAADYRAVPGATVEVLPDVGHSPMLEDPQRTAALLLAFAAGHSGPATGSR</sequence>
<keyword evidence="3" id="KW-1185">Reference proteome</keyword>
<name>A0ABV8KMT9_9ACTN</name>
<dbReference type="PANTHER" id="PTHR43798:SF33">
    <property type="entry name" value="HYDROLASE, PUTATIVE (AFU_ORTHOLOGUE AFUA_2G14860)-RELATED"/>
    <property type="match status" value="1"/>
</dbReference>
<dbReference type="EMBL" id="JBHSBN010000009">
    <property type="protein sequence ID" value="MFC4107257.1"/>
    <property type="molecule type" value="Genomic_DNA"/>
</dbReference>
<dbReference type="PANTHER" id="PTHR43798">
    <property type="entry name" value="MONOACYLGLYCEROL LIPASE"/>
    <property type="match status" value="1"/>
</dbReference>
<accession>A0ABV8KMT9</accession>
<gene>
    <name evidence="2" type="ORF">ACFOX0_15160</name>
</gene>
<organism evidence="2 3">
    <name type="scientific">Micromonospora zhanjiangensis</name>
    <dbReference type="NCBI Taxonomy" id="1522057"/>
    <lineage>
        <taxon>Bacteria</taxon>
        <taxon>Bacillati</taxon>
        <taxon>Actinomycetota</taxon>
        <taxon>Actinomycetes</taxon>
        <taxon>Micromonosporales</taxon>
        <taxon>Micromonosporaceae</taxon>
        <taxon>Micromonospora</taxon>
    </lineage>
</organism>
<dbReference type="SUPFAM" id="SSF53474">
    <property type="entry name" value="alpha/beta-Hydrolases"/>
    <property type="match status" value="1"/>
</dbReference>
<feature type="domain" description="AB hydrolase-1" evidence="1">
    <location>
        <begin position="26"/>
        <end position="263"/>
    </location>
</feature>
<dbReference type="Pfam" id="PF12697">
    <property type="entry name" value="Abhydrolase_6"/>
    <property type="match status" value="1"/>
</dbReference>
<dbReference type="Gene3D" id="3.40.50.1820">
    <property type="entry name" value="alpha/beta hydrolase"/>
    <property type="match status" value="1"/>
</dbReference>
<keyword evidence="2" id="KW-0378">Hydrolase</keyword>
<protein>
    <submittedName>
        <fullName evidence="2">Alpha/beta fold hydrolase</fullName>
    </submittedName>
</protein>